<dbReference type="InterPro" id="IPR054778">
    <property type="entry name" value="SIR3_C"/>
</dbReference>
<dbReference type="GO" id="GO:0005524">
    <property type="term" value="F:ATP binding"/>
    <property type="evidence" value="ECO:0007669"/>
    <property type="project" value="UniProtKB-KW"/>
</dbReference>
<dbReference type="Gene3D" id="1.10.10.2450">
    <property type="match status" value="1"/>
</dbReference>
<dbReference type="EMBL" id="OX365907">
    <property type="protein sequence ID" value="CAI4047209.1"/>
    <property type="molecule type" value="Genomic_DNA"/>
</dbReference>
<dbReference type="SMART" id="SM00439">
    <property type="entry name" value="BAH"/>
    <property type="match status" value="1"/>
</dbReference>
<dbReference type="SUPFAM" id="SSF82061">
    <property type="entry name" value="BAH domain"/>
    <property type="match status" value="1"/>
</dbReference>
<dbReference type="Pfam" id="PF01426">
    <property type="entry name" value="BAH"/>
    <property type="match status" value="1"/>
</dbReference>
<dbReference type="Pfam" id="PF22344">
    <property type="entry name" value="SIR3_C"/>
    <property type="match status" value="1"/>
</dbReference>
<dbReference type="GO" id="GO:0005694">
    <property type="term" value="C:chromosome"/>
    <property type="evidence" value="ECO:0007669"/>
    <property type="project" value="UniProtKB-ARBA"/>
</dbReference>
<dbReference type="InterPro" id="IPR043151">
    <property type="entry name" value="BAH_sf"/>
</dbReference>
<evidence type="ECO:0000313" key="2">
    <source>
        <dbReference type="Proteomes" id="UP001162087"/>
    </source>
</evidence>
<dbReference type="PANTHER" id="PTHR10763">
    <property type="entry name" value="CELL DIVISION CONTROL PROTEIN 6-RELATED"/>
    <property type="match status" value="1"/>
</dbReference>
<dbReference type="InterPro" id="IPR050311">
    <property type="entry name" value="ORC1/CDC6"/>
</dbReference>
<accession>A0AA35J5C4</accession>
<dbReference type="Proteomes" id="UP001162087">
    <property type="component" value="Chromosome 12"/>
</dbReference>
<reference evidence="1" key="1">
    <citation type="submission" date="2022-10" db="EMBL/GenBank/DDBJ databases">
        <authorList>
            <person name="Byrne P K."/>
        </authorList>
    </citation>
    <scope>NUCLEOTIDE SEQUENCE</scope>
    <source>
        <strain evidence="1">IFO1802</strain>
    </source>
</reference>
<keyword evidence="2" id="KW-1185">Reference proteome</keyword>
<dbReference type="GO" id="GO:0006270">
    <property type="term" value="P:DNA replication initiation"/>
    <property type="evidence" value="ECO:0007669"/>
    <property type="project" value="TreeGrafter"/>
</dbReference>
<evidence type="ECO:0000313" key="1">
    <source>
        <dbReference type="EMBL" id="CAI4047209.1"/>
    </source>
</evidence>
<dbReference type="GO" id="GO:0005634">
    <property type="term" value="C:nucleus"/>
    <property type="evidence" value="ECO:0007669"/>
    <property type="project" value="UniProtKB-SubCell"/>
</dbReference>
<dbReference type="GO" id="GO:0003682">
    <property type="term" value="F:chromatin binding"/>
    <property type="evidence" value="ECO:0007669"/>
    <property type="project" value="InterPro"/>
</dbReference>
<dbReference type="InterPro" id="IPR001025">
    <property type="entry name" value="BAH_dom"/>
</dbReference>
<dbReference type="PANTHER" id="PTHR10763:SF23">
    <property type="entry name" value="ORIGIN RECOGNITION COMPLEX SUBUNIT 1"/>
    <property type="match status" value="1"/>
</dbReference>
<organism evidence="1 2">
    <name type="scientific">Saccharomyces kudriavzevii (strain ATCC MYA-4449 / AS 2.2408 / CBS 8840 / NBRC 1802 / NCYC 2889)</name>
    <name type="common">Yeast</name>
    <dbReference type="NCBI Taxonomy" id="226230"/>
    <lineage>
        <taxon>Eukaryota</taxon>
        <taxon>Fungi</taxon>
        <taxon>Dikarya</taxon>
        <taxon>Ascomycota</taxon>
        <taxon>Saccharomycotina</taxon>
        <taxon>Saccharomycetes</taxon>
        <taxon>Saccharomycetales</taxon>
        <taxon>Saccharomycetaceae</taxon>
        <taxon>Saccharomyces</taxon>
    </lineage>
</organism>
<dbReference type="Gene3D" id="1.10.8.60">
    <property type="match status" value="1"/>
</dbReference>
<dbReference type="Gene3D" id="2.30.30.490">
    <property type="match status" value="1"/>
</dbReference>
<sequence>MAKTLKELDGWQVVIEDDKGRIIDENNRRRSRKRGVENVFLKRVSDGLSFGKGESVIFNDNVTETYSVYLIHEIRLNTLNNLVEIWVFSYLRWFELKPKLYYEQFRPDLIKENHPTDFYRDKFFKEVNKSELYLTAELSEIWLKDFIAVAQLFPESQWIDEKTKKVDNKDFLVRYACEPTAERFLPIDIFQIIRMVKEMEPKQSDEYLKRISAPESANKSNKQTVHKIGPERSAKRHQRLAKKFPLKEIKVEPPSDDDFKKKNSSYKREISKGNSPLSSNSNDIFLNASSASPASAPRIVQRRPISKELIVSEEIPINSSEQESDDEDSNDMSSIRQTPKSLTKNGVTGSYEHHENFVDEGNSMRVNGDKKPRQELDASASGSSGEATSVINKRYGVLSDNNIRKIRKIHIQEIRNISRNNDDTESLRKQATVESETQNNHGKNEALPFYESKDKTKRDEKAEIFKARSKDGNIGYKPIPARDNAKMIDFAALSKLKKKYQLVLDRVAPGNQIIDLTQLKKVRESQSTLDVADIEDKFRKINPGPERDTILSKFNGKIDLKESIRESLGKRESLSSQVEDFIKIFLPIYNSLMSSQNKLFYVVSENQPGQFRLVKEVMDELIISSKQKELPIFDYIYIDALEFTDMKVIFERIWTAISKETLPGDISLEALNFYFINVPKAKKRKTLLLIQDLDNILNEKTLHYFEKWISTENSKLSVIGIGRDNAVIKQQINATPSLKPHFTEIILDKVTKGDLQRRTVPYLKSLLKPFYVRVNEKNEMTIYNDSCEKQEQKLPKGVITVTHTINNKIIEPIAKNIAHLSDNTEKAFKICKMAVEISKKDFVGKSGIRKGKPVKTQEMLPRYFSEAINGFKDDAIAKKVIGMSLLMRMFLYTLARETEGLNRHTLALDAVLTNMVRLLRDNPNYKASKDIRKVVCGVWEPQITIEKLKQLSWLSVVNELVKEKLVVVVLEEPAASIMVELKLAHLDVNYAYSIDEAFKNVD</sequence>
<proteinExistence type="predicted"/>
<protein>
    <submittedName>
        <fullName evidence="1">Uncharacterized protein</fullName>
    </submittedName>
</protein>
<dbReference type="GO" id="GO:0033314">
    <property type="term" value="P:mitotic DNA replication checkpoint signaling"/>
    <property type="evidence" value="ECO:0007669"/>
    <property type="project" value="TreeGrafter"/>
</dbReference>
<dbReference type="InterPro" id="IPR027417">
    <property type="entry name" value="P-loop_NTPase"/>
</dbReference>
<dbReference type="OrthoDB" id="1926878at2759"/>
<dbReference type="Pfam" id="PF17872">
    <property type="entry name" value="AAA_lid_10"/>
    <property type="match status" value="1"/>
</dbReference>
<dbReference type="PROSITE" id="PS51038">
    <property type="entry name" value="BAH"/>
    <property type="match status" value="1"/>
</dbReference>
<dbReference type="Gene3D" id="3.40.50.300">
    <property type="entry name" value="P-loop containing nucleotide triphosphate hydrolases"/>
    <property type="match status" value="1"/>
</dbReference>
<name>A0AA35J5C4_SACK1</name>
<gene>
    <name evidence="1" type="primary">SKDI12G4700</name>
    <name evidence="1" type="ORF">SKDI_12G4700</name>
</gene>
<dbReference type="GO" id="GO:0003688">
    <property type="term" value="F:DNA replication origin binding"/>
    <property type="evidence" value="ECO:0007669"/>
    <property type="project" value="TreeGrafter"/>
</dbReference>
<dbReference type="InterPro" id="IPR041083">
    <property type="entry name" value="AAA_lid_10"/>
</dbReference>
<dbReference type="CDD" id="cd04720">
    <property type="entry name" value="BAH_Orc1p_Yeast"/>
    <property type="match status" value="1"/>
</dbReference>